<comment type="similarity">
    <text evidence="1 3">Belongs to the ETS family.</text>
</comment>
<dbReference type="InterPro" id="IPR046328">
    <property type="entry name" value="ETS_fam"/>
</dbReference>
<dbReference type="SMART" id="SM00413">
    <property type="entry name" value="ETS"/>
    <property type="match status" value="1"/>
</dbReference>
<accession>A0AAE1K6X2</accession>
<feature type="domain" description="ETS" evidence="5">
    <location>
        <begin position="873"/>
        <end position="955"/>
    </location>
</feature>
<dbReference type="GO" id="GO:0043565">
    <property type="term" value="F:sequence-specific DNA binding"/>
    <property type="evidence" value="ECO:0007669"/>
    <property type="project" value="InterPro"/>
</dbReference>
<feature type="region of interest" description="Disordered" evidence="4">
    <location>
        <begin position="757"/>
        <end position="776"/>
    </location>
</feature>
<dbReference type="PANTHER" id="PTHR11849:SF190">
    <property type="entry name" value="ETS-DOMAIN PROTEIN"/>
    <property type="match status" value="1"/>
</dbReference>
<dbReference type="GO" id="GO:0005634">
    <property type="term" value="C:nucleus"/>
    <property type="evidence" value="ECO:0007669"/>
    <property type="project" value="UniProtKB-SubCell"/>
</dbReference>
<feature type="region of interest" description="Disordered" evidence="4">
    <location>
        <begin position="481"/>
        <end position="507"/>
    </location>
</feature>
<comment type="subcellular location">
    <subcellularLocation>
        <location evidence="3">Nucleus</location>
    </subcellularLocation>
</comment>
<evidence type="ECO:0000313" key="6">
    <source>
        <dbReference type="EMBL" id="KAK3864265.1"/>
    </source>
</evidence>
<comment type="caution">
    <text evidence="6">The sequence shown here is derived from an EMBL/GenBank/DDBJ whole genome shotgun (WGS) entry which is preliminary data.</text>
</comment>
<dbReference type="Pfam" id="PF00178">
    <property type="entry name" value="Ets"/>
    <property type="match status" value="1"/>
</dbReference>
<keyword evidence="3" id="KW-0539">Nucleus</keyword>
<reference evidence="6" key="1">
    <citation type="submission" date="2023-10" db="EMBL/GenBank/DDBJ databases">
        <title>Genome assemblies of two species of porcelain crab, Petrolisthes cinctipes and Petrolisthes manimaculis (Anomura: Porcellanidae).</title>
        <authorList>
            <person name="Angst P."/>
        </authorList>
    </citation>
    <scope>NUCLEOTIDE SEQUENCE</scope>
    <source>
        <strain evidence="6">PB745_01</strain>
        <tissue evidence="6">Gill</tissue>
    </source>
</reference>
<feature type="region of interest" description="Disordered" evidence="4">
    <location>
        <begin position="521"/>
        <end position="561"/>
    </location>
</feature>
<dbReference type="PRINTS" id="PR00454">
    <property type="entry name" value="ETSDOMAIN"/>
</dbReference>
<dbReference type="GO" id="GO:0030154">
    <property type="term" value="P:cell differentiation"/>
    <property type="evidence" value="ECO:0007669"/>
    <property type="project" value="TreeGrafter"/>
</dbReference>
<evidence type="ECO:0000256" key="2">
    <source>
        <dbReference type="ARBA" id="ARBA00023125"/>
    </source>
</evidence>
<feature type="compositionally biased region" description="Polar residues" evidence="4">
    <location>
        <begin position="825"/>
        <end position="838"/>
    </location>
</feature>
<dbReference type="AlphaFoldDB" id="A0AAE1K6X2"/>
<evidence type="ECO:0000256" key="4">
    <source>
        <dbReference type="SAM" id="MobiDB-lite"/>
    </source>
</evidence>
<dbReference type="Gene3D" id="1.10.10.10">
    <property type="entry name" value="Winged helix-like DNA-binding domain superfamily/Winged helix DNA-binding domain"/>
    <property type="match status" value="1"/>
</dbReference>
<dbReference type="InterPro" id="IPR000418">
    <property type="entry name" value="Ets_dom"/>
</dbReference>
<dbReference type="Proteomes" id="UP001286313">
    <property type="component" value="Unassembled WGS sequence"/>
</dbReference>
<name>A0AAE1K6X2_PETCI</name>
<feature type="compositionally biased region" description="Pro residues" evidence="4">
    <location>
        <begin position="347"/>
        <end position="361"/>
    </location>
</feature>
<dbReference type="InterPro" id="IPR036388">
    <property type="entry name" value="WH-like_DNA-bd_sf"/>
</dbReference>
<protein>
    <recommendedName>
        <fullName evidence="5">ETS domain-containing protein</fullName>
    </recommendedName>
</protein>
<dbReference type="GO" id="GO:0000981">
    <property type="term" value="F:DNA-binding transcription factor activity, RNA polymerase II-specific"/>
    <property type="evidence" value="ECO:0007669"/>
    <property type="project" value="TreeGrafter"/>
</dbReference>
<dbReference type="PROSITE" id="PS50061">
    <property type="entry name" value="ETS_DOMAIN_3"/>
    <property type="match status" value="1"/>
</dbReference>
<dbReference type="PANTHER" id="PTHR11849">
    <property type="entry name" value="ETS"/>
    <property type="match status" value="1"/>
</dbReference>
<keyword evidence="2 3" id="KW-0238">DNA-binding</keyword>
<dbReference type="InterPro" id="IPR036390">
    <property type="entry name" value="WH_DNA-bd_sf"/>
</dbReference>
<dbReference type="EMBL" id="JAWQEG010003835">
    <property type="protein sequence ID" value="KAK3864265.1"/>
    <property type="molecule type" value="Genomic_DNA"/>
</dbReference>
<evidence type="ECO:0000256" key="1">
    <source>
        <dbReference type="ARBA" id="ARBA00005562"/>
    </source>
</evidence>
<evidence type="ECO:0000313" key="7">
    <source>
        <dbReference type="Proteomes" id="UP001286313"/>
    </source>
</evidence>
<sequence>MQLEQILSAAVAAVNVEEVTQLLPSSPDLPQQSPTPPAPALLHPQLHHENIIPADSVEFQTEEYGGTTNENEVYPNDTGTYHDVSKGTSYQTVVQGGSYHSGGYHGTNKTEDYIVHGYPVVGEDGDNYQDFDLIQNLGGSCEGESQVQLYNDNHYTPSVVVQGDTYHVKDYKGTQVDGYYGKDSVAGYHVPENKNYQVPKEVYHGSDGKVHSGGGVGGEGYNPTQQNYPGTEIKDFHETHRNGYLRTEDGNSYCNADNKCYPKTEGEGHRKDSEEGYHHEESYTSTEDKVCVGEGLGDMSFFSLDESSLVITSQQALQMFDSPSPQPPNTLIPHHQGPTYHALTSAHPPPLDTPPHLPRTPTPQHQSPTYHALTSAHPPPVDTPPILHLPEESSSPYSLPAVQVVEEVVVPELSGEVEVFTSPEPRHYTSLTPAAPQTQPHLQPQDLETTVDADGRFVVKVVAPGVNLAVQNDYLRHQLPYPGTPPQPPLQSQEVEVISSPPSPPTQHCDVLTALRESIFRSRARRRGPTQDHEAATPAKRRRQHSMSPPASVCSPPPAPPPALHHVPIPLHLGKDVVTMQPLSAEGECTVSGEGGEQGDVQVQLVYLVYPMEGNQNRPTLLSPDMHLQYAGHSPTLLAQPEPPSAVSKKWQHTNEECVFDKKEISEWEYKDFVQFMFNAYEHLGLDNSTFDLDFSKVSNTLPPLRLEETLFKQISKNHGEVLYRYFQSFLDLKREREAQAQQAKFCSQNRISSSGYTVASEGSTHHPSMQDTPVTMDTPARYEIHYKTIEDKRLGYDTNGMMGLPQNMTMPSAALKNFPSMLPQSSILNQNGTMNPEHSTHEEVKPEVPKKRGPGRPRKPESERKNKKKKTGRLWEFIRNLLLDPSTCPSLVRWENAEEGMFRFIQAEKVAHRWGDRKKNGDMNYEKLSRAMRYYYKTQIFEAVLGRRLVYKFGKNAKNWRPTNPSDPNFQEYHQQYQAG</sequence>
<dbReference type="FunFam" id="1.10.10.10:FF:001336">
    <property type="entry name" value="Epithelium specific ets factor 3, ese3, putative"/>
    <property type="match status" value="1"/>
</dbReference>
<dbReference type="SUPFAM" id="SSF46785">
    <property type="entry name" value="Winged helix' DNA-binding domain"/>
    <property type="match status" value="1"/>
</dbReference>
<keyword evidence="7" id="KW-1185">Reference proteome</keyword>
<feature type="region of interest" description="Disordered" evidence="4">
    <location>
        <begin position="825"/>
        <end position="872"/>
    </location>
</feature>
<evidence type="ECO:0000259" key="5">
    <source>
        <dbReference type="PROSITE" id="PS50061"/>
    </source>
</evidence>
<feature type="region of interest" description="Disordered" evidence="4">
    <location>
        <begin position="326"/>
        <end position="376"/>
    </location>
</feature>
<organism evidence="6 7">
    <name type="scientific">Petrolisthes cinctipes</name>
    <name type="common">Flat porcelain crab</name>
    <dbReference type="NCBI Taxonomy" id="88211"/>
    <lineage>
        <taxon>Eukaryota</taxon>
        <taxon>Metazoa</taxon>
        <taxon>Ecdysozoa</taxon>
        <taxon>Arthropoda</taxon>
        <taxon>Crustacea</taxon>
        <taxon>Multicrustacea</taxon>
        <taxon>Malacostraca</taxon>
        <taxon>Eumalacostraca</taxon>
        <taxon>Eucarida</taxon>
        <taxon>Decapoda</taxon>
        <taxon>Pleocyemata</taxon>
        <taxon>Anomura</taxon>
        <taxon>Galatheoidea</taxon>
        <taxon>Porcellanidae</taxon>
        <taxon>Petrolisthes</taxon>
    </lineage>
</organism>
<evidence type="ECO:0000256" key="3">
    <source>
        <dbReference type="RuleBase" id="RU004019"/>
    </source>
</evidence>
<gene>
    <name evidence="6" type="ORF">Pcinc_030053</name>
</gene>
<feature type="compositionally biased region" description="Basic and acidic residues" evidence="4">
    <location>
        <begin position="839"/>
        <end position="851"/>
    </location>
</feature>
<proteinExistence type="inferred from homology"/>